<dbReference type="GO" id="GO:0012505">
    <property type="term" value="C:endomembrane system"/>
    <property type="evidence" value="ECO:0007669"/>
    <property type="project" value="UniProtKB-SubCell"/>
</dbReference>
<dbReference type="OrthoDB" id="5418246at2759"/>
<reference evidence="6" key="1">
    <citation type="journal article" date="2021" name="Open Biol.">
        <title>Shared evolutionary footprints suggest mitochondrial oxidative damage underlies multiple complex I losses in fungi.</title>
        <authorList>
            <person name="Schikora-Tamarit M.A."/>
            <person name="Marcet-Houben M."/>
            <person name="Nosek J."/>
            <person name="Gabaldon T."/>
        </authorList>
    </citation>
    <scope>NUCLEOTIDE SEQUENCE</scope>
    <source>
        <strain evidence="6">CBS6075</strain>
    </source>
</reference>
<feature type="non-terminal residue" evidence="6">
    <location>
        <position position="395"/>
    </location>
</feature>
<evidence type="ECO:0000256" key="2">
    <source>
        <dbReference type="ARBA" id="ARBA00022448"/>
    </source>
</evidence>
<dbReference type="Pfam" id="PF16209">
    <property type="entry name" value="PhoLip_ATPase_N"/>
    <property type="match status" value="1"/>
</dbReference>
<name>A0A9P8PC91_9ASCO</name>
<keyword evidence="4" id="KW-0472">Membrane</keyword>
<accession>A0A9P8PC91</accession>
<evidence type="ECO:0000313" key="7">
    <source>
        <dbReference type="Proteomes" id="UP000769157"/>
    </source>
</evidence>
<dbReference type="SUPFAM" id="SSF81665">
    <property type="entry name" value="Calcium ATPase, transmembrane domain M"/>
    <property type="match status" value="1"/>
</dbReference>
<feature type="region of interest" description="Disordered" evidence="3">
    <location>
        <begin position="1"/>
        <end position="115"/>
    </location>
</feature>
<dbReference type="InterPro" id="IPR023298">
    <property type="entry name" value="ATPase_P-typ_TM_dom_sf"/>
</dbReference>
<keyword evidence="2" id="KW-0813">Transport</keyword>
<dbReference type="RefSeq" id="XP_046063349.1">
    <property type="nucleotide sequence ID" value="XM_046203587.1"/>
</dbReference>
<dbReference type="PANTHER" id="PTHR24092">
    <property type="entry name" value="PROBABLE PHOSPHOLIPID-TRANSPORTING ATPASE"/>
    <property type="match status" value="1"/>
</dbReference>
<keyword evidence="4" id="KW-0812">Transmembrane</keyword>
<feature type="region of interest" description="Disordered" evidence="3">
    <location>
        <begin position="359"/>
        <end position="395"/>
    </location>
</feature>
<gene>
    <name evidence="6" type="ORF">OGAPHI_002690</name>
</gene>
<dbReference type="Proteomes" id="UP000769157">
    <property type="component" value="Unassembled WGS sequence"/>
</dbReference>
<comment type="caution">
    <text evidence="6">The sequence shown here is derived from an EMBL/GenBank/DDBJ whole genome shotgun (WGS) entry which is preliminary data.</text>
</comment>
<feature type="region of interest" description="Disordered" evidence="3">
    <location>
        <begin position="150"/>
        <end position="204"/>
    </location>
</feature>
<sequence>MSRDQNTSVTSPFDDSYEFTADDSDFRFTPGTPATDSPKSSAPLTGRSVSKKSQHSNLQDTSFNAGDDEEDDVFAPRPFGQKRADTVNLQDAHVTFQGEDTEEEEEDDFIGDLPRSNSTAIRRHRWGTQRHKNGNPLKRNKTFQRSISKRIPGRRLFNAGENDPEDAGDGSEDRSSEKRNVYWNLSLPDSEKDSEGNPPEYKRNKIRTTKYTPLSFIPKNLYYQFENVANIYFLIMIIMGAFQIFGVPSPALSAVPLIVIVAITAFKDALEDSRRTSLDLEVNNQITHILKGMDNPNFNGEHISLWRRIKKTTSRHMFAIIRRLKGKPSIDPLKEDPAENRKSIDSFDYRKSFQEDFAASSTSLTSEAADPFSDKNEYASDMYTPKVEPFTAAPS</sequence>
<dbReference type="InterPro" id="IPR032631">
    <property type="entry name" value="P-type_ATPase_N"/>
</dbReference>
<keyword evidence="4" id="KW-1133">Transmembrane helix</keyword>
<evidence type="ECO:0000256" key="4">
    <source>
        <dbReference type="SAM" id="Phobius"/>
    </source>
</evidence>
<dbReference type="EMBL" id="JAEUBE010000158">
    <property type="protein sequence ID" value="KAH3668935.1"/>
    <property type="molecule type" value="Genomic_DNA"/>
</dbReference>
<organism evidence="6 7">
    <name type="scientific">Ogataea philodendri</name>
    <dbReference type="NCBI Taxonomy" id="1378263"/>
    <lineage>
        <taxon>Eukaryota</taxon>
        <taxon>Fungi</taxon>
        <taxon>Dikarya</taxon>
        <taxon>Ascomycota</taxon>
        <taxon>Saccharomycotina</taxon>
        <taxon>Pichiomycetes</taxon>
        <taxon>Pichiales</taxon>
        <taxon>Pichiaceae</taxon>
        <taxon>Ogataea</taxon>
    </lineage>
</organism>
<dbReference type="GeneID" id="70234657"/>
<feature type="compositionally biased region" description="Polar residues" evidence="3">
    <location>
        <begin position="55"/>
        <end position="64"/>
    </location>
</feature>
<protein>
    <recommendedName>
        <fullName evidence="5">P-type ATPase N-terminal domain-containing protein</fullName>
    </recommendedName>
</protein>
<reference evidence="6" key="2">
    <citation type="submission" date="2021-01" db="EMBL/GenBank/DDBJ databases">
        <authorList>
            <person name="Schikora-Tamarit M.A."/>
        </authorList>
    </citation>
    <scope>NUCLEOTIDE SEQUENCE</scope>
    <source>
        <strain evidence="6">CBS6075</strain>
    </source>
</reference>
<feature type="compositionally biased region" description="Acidic residues" evidence="3">
    <location>
        <begin position="99"/>
        <end position="110"/>
    </location>
</feature>
<evidence type="ECO:0000256" key="1">
    <source>
        <dbReference type="ARBA" id="ARBA00004308"/>
    </source>
</evidence>
<keyword evidence="7" id="KW-1185">Reference proteome</keyword>
<dbReference type="PANTHER" id="PTHR24092:SF180">
    <property type="entry name" value="PHOSPHOLIPID-TRANSPORTING ATPASE DNF1-RELATED"/>
    <property type="match status" value="1"/>
</dbReference>
<dbReference type="GO" id="GO:0005886">
    <property type="term" value="C:plasma membrane"/>
    <property type="evidence" value="ECO:0007669"/>
    <property type="project" value="TreeGrafter"/>
</dbReference>
<comment type="subcellular location">
    <subcellularLocation>
        <location evidence="1">Endomembrane system</location>
    </subcellularLocation>
</comment>
<feature type="compositionally biased region" description="Polar residues" evidence="3">
    <location>
        <begin position="1"/>
        <end position="13"/>
    </location>
</feature>
<feature type="transmembrane region" description="Helical" evidence="4">
    <location>
        <begin position="228"/>
        <end position="245"/>
    </location>
</feature>
<dbReference type="AlphaFoldDB" id="A0A9P8PC91"/>
<evidence type="ECO:0000313" key="6">
    <source>
        <dbReference type="EMBL" id="KAH3668935.1"/>
    </source>
</evidence>
<dbReference type="GO" id="GO:0045332">
    <property type="term" value="P:phospholipid translocation"/>
    <property type="evidence" value="ECO:0007669"/>
    <property type="project" value="TreeGrafter"/>
</dbReference>
<proteinExistence type="predicted"/>
<feature type="compositionally biased region" description="Polar residues" evidence="3">
    <location>
        <begin position="32"/>
        <end position="43"/>
    </location>
</feature>
<evidence type="ECO:0000256" key="3">
    <source>
        <dbReference type="SAM" id="MobiDB-lite"/>
    </source>
</evidence>
<feature type="compositionally biased region" description="Basic and acidic residues" evidence="3">
    <location>
        <begin position="189"/>
        <end position="203"/>
    </location>
</feature>
<evidence type="ECO:0000259" key="5">
    <source>
        <dbReference type="Pfam" id="PF16209"/>
    </source>
</evidence>
<feature type="compositionally biased region" description="Low complexity" evidence="3">
    <location>
        <begin position="359"/>
        <end position="369"/>
    </location>
</feature>
<feature type="compositionally biased region" description="Basic and acidic residues" evidence="3">
    <location>
        <begin position="171"/>
        <end position="180"/>
    </location>
</feature>
<dbReference type="GO" id="GO:0140326">
    <property type="term" value="F:ATPase-coupled intramembrane lipid transporter activity"/>
    <property type="evidence" value="ECO:0007669"/>
    <property type="project" value="TreeGrafter"/>
</dbReference>
<feature type="domain" description="P-type ATPase N-terminal" evidence="5">
    <location>
        <begin position="198"/>
        <end position="244"/>
    </location>
</feature>